<evidence type="ECO:0000256" key="4">
    <source>
        <dbReference type="ARBA" id="ARBA00022785"/>
    </source>
</evidence>
<dbReference type="Gene3D" id="3.40.1780.10">
    <property type="entry name" value="QueA-like"/>
    <property type="match status" value="1"/>
</dbReference>
<dbReference type="InterPro" id="IPR036100">
    <property type="entry name" value="QueA_sf"/>
</dbReference>
<dbReference type="SUPFAM" id="SSF111337">
    <property type="entry name" value="QueA-like"/>
    <property type="match status" value="1"/>
</dbReference>
<dbReference type="InterPro" id="IPR042119">
    <property type="entry name" value="QueA_dom2"/>
</dbReference>
<proteinExistence type="predicted"/>
<keyword evidence="4" id="KW-0671">Queuosine biosynthesis</keyword>
<dbReference type="Pfam" id="PF07377">
    <property type="entry name" value="DUF1493"/>
    <property type="match status" value="1"/>
</dbReference>
<dbReference type="PANTHER" id="PTHR30307">
    <property type="entry name" value="S-ADENOSYLMETHIONINE:TRNA RIBOSYLTRANSFERASE-ISOMERASE"/>
    <property type="match status" value="1"/>
</dbReference>
<accession>A0A745CZJ7</accession>
<evidence type="ECO:0000256" key="1">
    <source>
        <dbReference type="ARBA" id="ARBA00022490"/>
    </source>
</evidence>
<keyword evidence="1" id="KW-0963">Cytoplasm</keyword>
<name>A0A745CZJ7_SALTI</name>
<evidence type="ECO:0000313" key="5">
    <source>
        <dbReference type="EMBL" id="HAF3054157.1"/>
    </source>
</evidence>
<evidence type="ECO:0000256" key="3">
    <source>
        <dbReference type="ARBA" id="ARBA00022691"/>
    </source>
</evidence>
<evidence type="ECO:0000256" key="2">
    <source>
        <dbReference type="ARBA" id="ARBA00022679"/>
    </source>
</evidence>
<sequence length="252" mass="29421">MLTEKYDFRITDQMTIPLRPHWIANDSYREKCKMLVLNRSKGEIHKVDFSKVTDYIKEGDVICFNDSTIINYMFICKTRRNRLIKIVLEGFLPNNRVIISGLLKERLNANDVFYLVDNPEISIKVEQKFSEESQYRAVVENKGNFSITTYYPPEPPLKHLLNPFRKNDIPQAPEFTIGMLIASARAGRWLYELIHAWGLLSVLHHHGAHNVYYVKCTRTIKRHVKAAGFVHVKKLLAHKFDPFPAVTLREFC</sequence>
<dbReference type="InterPro" id="IPR010862">
    <property type="entry name" value="DUF1493"/>
</dbReference>
<keyword evidence="3" id="KW-0949">S-adenosyl-L-methionine</keyword>
<dbReference type="GO" id="GO:0051075">
    <property type="term" value="F:S-adenosylmethionine:tRNA ribosyltransferase-isomerase activity"/>
    <property type="evidence" value="ECO:0007669"/>
    <property type="project" value="TreeGrafter"/>
</dbReference>
<dbReference type="InterPro" id="IPR042118">
    <property type="entry name" value="QueA_dom1"/>
</dbReference>
<dbReference type="AlphaFoldDB" id="A0A745CZJ7"/>
<dbReference type="PANTHER" id="PTHR30307:SF0">
    <property type="entry name" value="S-ADENOSYLMETHIONINE:TRNA RIBOSYLTRANSFERASE-ISOMERASE"/>
    <property type="match status" value="1"/>
</dbReference>
<dbReference type="EMBL" id="DAAUST010000004">
    <property type="protein sequence ID" value="HAF3054157.1"/>
    <property type="molecule type" value="Genomic_DNA"/>
</dbReference>
<dbReference type="InterPro" id="IPR003699">
    <property type="entry name" value="QueA"/>
</dbReference>
<keyword evidence="2" id="KW-0808">Transferase</keyword>
<organism evidence="5">
    <name type="scientific">Salmonella typhi</name>
    <dbReference type="NCBI Taxonomy" id="90370"/>
    <lineage>
        <taxon>Bacteria</taxon>
        <taxon>Pseudomonadati</taxon>
        <taxon>Pseudomonadota</taxon>
        <taxon>Gammaproteobacteria</taxon>
        <taxon>Enterobacterales</taxon>
        <taxon>Enterobacteriaceae</taxon>
        <taxon>Salmonella</taxon>
    </lineage>
</organism>
<reference evidence="5" key="1">
    <citation type="journal article" date="2018" name="Genome Biol.">
        <title>SKESA: strategic k-mer extension for scrupulous assemblies.</title>
        <authorList>
            <person name="Souvorov A."/>
            <person name="Agarwala R."/>
            <person name="Lipman D.J."/>
        </authorList>
    </citation>
    <scope>NUCLEOTIDE SEQUENCE</scope>
    <source>
        <strain evidence="5">05 3784</strain>
    </source>
</reference>
<comment type="caution">
    <text evidence="5">The sequence shown here is derived from an EMBL/GenBank/DDBJ whole genome shotgun (WGS) entry which is preliminary data.</text>
</comment>
<dbReference type="GO" id="GO:0008616">
    <property type="term" value="P:tRNA queuosine(34) biosynthetic process"/>
    <property type="evidence" value="ECO:0007669"/>
    <property type="project" value="UniProtKB-KW"/>
</dbReference>
<reference evidence="5" key="2">
    <citation type="submission" date="2020-02" db="EMBL/GenBank/DDBJ databases">
        <authorList>
            <consortium name="NCBI Pathogen Detection Project"/>
        </authorList>
    </citation>
    <scope>NUCLEOTIDE SEQUENCE</scope>
    <source>
        <strain evidence="5">05 3784</strain>
    </source>
</reference>
<dbReference type="Gene3D" id="2.40.10.240">
    <property type="entry name" value="QueA-like"/>
    <property type="match status" value="1"/>
</dbReference>
<gene>
    <name evidence="5" type="ORF">G7169_001199</name>
</gene>
<protein>
    <submittedName>
        <fullName evidence="5">DUF1493 family protein</fullName>
    </submittedName>
</protein>